<dbReference type="Gene3D" id="6.10.340.10">
    <property type="match status" value="1"/>
</dbReference>
<evidence type="ECO:0000256" key="1">
    <source>
        <dbReference type="SAM" id="Phobius"/>
    </source>
</evidence>
<dbReference type="PROSITE" id="PS50887">
    <property type="entry name" value="GGDEF"/>
    <property type="match status" value="1"/>
</dbReference>
<protein>
    <submittedName>
        <fullName evidence="4">Diguanylate cyclase/phosphodiesterase (GGDEF &amp; EAL domains) with PAS/PAC sensor(S)</fullName>
    </submittedName>
</protein>
<dbReference type="SMART" id="SM00267">
    <property type="entry name" value="GGDEF"/>
    <property type="match status" value="1"/>
</dbReference>
<dbReference type="InterPro" id="IPR029787">
    <property type="entry name" value="Nucleotide_cyclase"/>
</dbReference>
<dbReference type="PANTHER" id="PTHR44757">
    <property type="entry name" value="DIGUANYLATE CYCLASE DGCP"/>
    <property type="match status" value="1"/>
</dbReference>
<name>A0A3B1AKS1_9ZZZZ</name>
<dbReference type="SMART" id="SM00052">
    <property type="entry name" value="EAL"/>
    <property type="match status" value="1"/>
</dbReference>
<keyword evidence="1" id="KW-0812">Transmembrane</keyword>
<evidence type="ECO:0000259" key="3">
    <source>
        <dbReference type="PROSITE" id="PS50887"/>
    </source>
</evidence>
<accession>A0A3B1AKS1</accession>
<proteinExistence type="predicted"/>
<dbReference type="InterPro" id="IPR043128">
    <property type="entry name" value="Rev_trsase/Diguanyl_cyclase"/>
</dbReference>
<keyword evidence="1" id="KW-0472">Membrane</keyword>
<dbReference type="Pfam" id="PF00990">
    <property type="entry name" value="GGDEF"/>
    <property type="match status" value="1"/>
</dbReference>
<dbReference type="PROSITE" id="PS50883">
    <property type="entry name" value="EAL"/>
    <property type="match status" value="1"/>
</dbReference>
<dbReference type="CDD" id="cd01948">
    <property type="entry name" value="EAL"/>
    <property type="match status" value="1"/>
</dbReference>
<reference evidence="4" key="1">
    <citation type="submission" date="2018-06" db="EMBL/GenBank/DDBJ databases">
        <authorList>
            <person name="Zhirakovskaya E."/>
        </authorList>
    </citation>
    <scope>NUCLEOTIDE SEQUENCE</scope>
</reference>
<dbReference type="PANTHER" id="PTHR44757:SF2">
    <property type="entry name" value="BIOFILM ARCHITECTURE MAINTENANCE PROTEIN MBAA"/>
    <property type="match status" value="1"/>
</dbReference>
<dbReference type="InterPro" id="IPR052155">
    <property type="entry name" value="Biofilm_reg_signaling"/>
</dbReference>
<dbReference type="InterPro" id="IPR035919">
    <property type="entry name" value="EAL_sf"/>
</dbReference>
<gene>
    <name evidence="4" type="ORF">MNBD_GAMMA21-933</name>
</gene>
<dbReference type="SUPFAM" id="SSF141868">
    <property type="entry name" value="EAL domain-like"/>
    <property type="match status" value="1"/>
</dbReference>
<evidence type="ECO:0000313" key="4">
    <source>
        <dbReference type="EMBL" id="VAW93266.1"/>
    </source>
</evidence>
<dbReference type="Gene3D" id="3.20.20.450">
    <property type="entry name" value="EAL domain"/>
    <property type="match status" value="1"/>
</dbReference>
<dbReference type="SUPFAM" id="SSF55073">
    <property type="entry name" value="Nucleotide cyclase"/>
    <property type="match status" value="1"/>
</dbReference>
<dbReference type="InterPro" id="IPR001633">
    <property type="entry name" value="EAL_dom"/>
</dbReference>
<dbReference type="Gene3D" id="3.30.70.270">
    <property type="match status" value="1"/>
</dbReference>
<dbReference type="InterPro" id="IPR000160">
    <property type="entry name" value="GGDEF_dom"/>
</dbReference>
<feature type="domain" description="GGDEF" evidence="3">
    <location>
        <begin position="453"/>
        <end position="586"/>
    </location>
</feature>
<evidence type="ECO:0000259" key="2">
    <source>
        <dbReference type="PROSITE" id="PS50883"/>
    </source>
</evidence>
<dbReference type="CDD" id="cd01949">
    <property type="entry name" value="GGDEF"/>
    <property type="match status" value="1"/>
</dbReference>
<feature type="transmembrane region" description="Helical" evidence="1">
    <location>
        <begin position="342"/>
        <end position="361"/>
    </location>
</feature>
<dbReference type="FunFam" id="3.30.70.270:FF:000001">
    <property type="entry name" value="Diguanylate cyclase domain protein"/>
    <property type="match status" value="1"/>
</dbReference>
<dbReference type="EMBL" id="UOFR01000018">
    <property type="protein sequence ID" value="VAW93266.1"/>
    <property type="molecule type" value="Genomic_DNA"/>
</dbReference>
<dbReference type="Pfam" id="PF00563">
    <property type="entry name" value="EAL"/>
    <property type="match status" value="1"/>
</dbReference>
<dbReference type="AlphaFoldDB" id="A0A3B1AKS1"/>
<feature type="domain" description="EAL" evidence="2">
    <location>
        <begin position="595"/>
        <end position="849"/>
    </location>
</feature>
<keyword evidence="1" id="KW-1133">Transmembrane helix</keyword>
<sequence>MSKSQTNKFTWFGIRTLRQRYLSTTILLSLILLLSSYFGWRYVEQTSHKQLQHINHRTHAADALANVILQKHALETSLQRFITLPTDDNRRAIYRSFELFDIAIKKLSTNNWIMSDAALFDLVASLADDKVQLARIVNNLIDVRSNETKWFPALNIMQDRMFRYNLNFTSALDFVIQESSENLSKESQQKVYILANKIRHTWQMMISEFRLFVSNSFGVFSNNPDKGMSTRKKNIEIYLAQLNKLIKELDRLDQQGALDLLSNNSLQDLRRWNTEWQSAYQEVHQSLSSEHWRRDLVILRDDITPILNRIQQRSSSLQLELDVASAKNITDLTMLARGLSDFVIFIAIGLSLLGLIGYFVFHRTILKPIQNFSSALRSTASGEHIDKTKLVTSNAEEFQSLAKSYTDMHEQVQIRQSNLDHMAHHDALTQLPNRILLRDRLELAIARARRDKTILGLMFLDLDRFKQINDSLGHDVGDQLLIKVSQRLRNCVRSTDTVSRLGGDEFAIVVEGITHIDQIVSMARKIINSFIPSFKLEKHELHSSTSIGIALGPSDDDDVDALIKDADIAMYHAKDLGRNNYKFYSAEMARQVAEHMALENKLRHALEHNEFFLLYQPIVDIDTEEIVSTEALIRWQHPERGVVGPDEFIHSLEDSGLIRPVTQWVLNTASLQYLEFKKAGYDNIRMSVNLSGVLLKGDSMLDIVINSIEKTKIDPHGLIMEITEDTLLEDFQGAEKSLTILKDMGIRIALDDFGTGQSSLSHLRLNPIDIVKIDRSFVRDVPGDSNDSDLVDAVIAMAHKLRMKVVAEGVENKEQLEFLRWHKCDAIQGYFYSKPCSGRDILTLLSERNHKTRNKSNTD</sequence>
<dbReference type="NCBIfam" id="TIGR00254">
    <property type="entry name" value="GGDEF"/>
    <property type="match status" value="1"/>
</dbReference>
<organism evidence="4">
    <name type="scientific">hydrothermal vent metagenome</name>
    <dbReference type="NCBI Taxonomy" id="652676"/>
    <lineage>
        <taxon>unclassified sequences</taxon>
        <taxon>metagenomes</taxon>
        <taxon>ecological metagenomes</taxon>
    </lineage>
</organism>
<feature type="transmembrane region" description="Helical" evidence="1">
    <location>
        <begin position="21"/>
        <end position="40"/>
    </location>
</feature>